<dbReference type="SUPFAM" id="SSF55874">
    <property type="entry name" value="ATPase domain of HSP90 chaperone/DNA topoisomerase II/histidine kinase"/>
    <property type="match status" value="1"/>
</dbReference>
<evidence type="ECO:0000256" key="3">
    <source>
        <dbReference type="ARBA" id="ARBA00012438"/>
    </source>
</evidence>
<dbReference type="CDD" id="cd06225">
    <property type="entry name" value="HAMP"/>
    <property type="match status" value="1"/>
</dbReference>
<dbReference type="SUPFAM" id="SSF47384">
    <property type="entry name" value="Homodimeric domain of signal transducing histidine kinase"/>
    <property type="match status" value="1"/>
</dbReference>
<comment type="caution">
    <text evidence="13">The sequence shown here is derived from an EMBL/GenBank/DDBJ whole genome shotgun (WGS) entry which is preliminary data.</text>
</comment>
<dbReference type="InterPro" id="IPR005467">
    <property type="entry name" value="His_kinase_dom"/>
</dbReference>
<evidence type="ECO:0000256" key="7">
    <source>
        <dbReference type="ARBA" id="ARBA00022777"/>
    </source>
</evidence>
<keyword evidence="10" id="KW-0472">Membrane</keyword>
<gene>
    <name evidence="13" type="ORF">RM532_02055</name>
</gene>
<keyword evidence="10" id="KW-0812">Transmembrane</keyword>
<dbReference type="SUPFAM" id="SSF158472">
    <property type="entry name" value="HAMP domain-like"/>
    <property type="match status" value="1"/>
</dbReference>
<dbReference type="GO" id="GO:0016301">
    <property type="term" value="F:kinase activity"/>
    <property type="evidence" value="ECO:0007669"/>
    <property type="project" value="UniProtKB-KW"/>
</dbReference>
<evidence type="ECO:0000256" key="4">
    <source>
        <dbReference type="ARBA" id="ARBA00022553"/>
    </source>
</evidence>
<keyword evidence="14" id="KW-1185">Reference proteome</keyword>
<reference evidence="13 14" key="1">
    <citation type="submission" date="2023-09" db="EMBL/GenBank/DDBJ databases">
        <authorList>
            <person name="Rey-Velasco X."/>
        </authorList>
    </citation>
    <scope>NUCLEOTIDE SEQUENCE [LARGE SCALE GENOMIC DNA]</scope>
    <source>
        <strain evidence="13 14">W335</strain>
    </source>
</reference>
<dbReference type="RefSeq" id="WP_311651456.1">
    <property type="nucleotide sequence ID" value="NZ_JAVRIB010000002.1"/>
</dbReference>
<dbReference type="InterPro" id="IPR003594">
    <property type="entry name" value="HATPase_dom"/>
</dbReference>
<evidence type="ECO:0000256" key="6">
    <source>
        <dbReference type="ARBA" id="ARBA00022741"/>
    </source>
</evidence>
<evidence type="ECO:0000256" key="8">
    <source>
        <dbReference type="ARBA" id="ARBA00022840"/>
    </source>
</evidence>
<dbReference type="Gene3D" id="3.30.565.10">
    <property type="entry name" value="Histidine kinase-like ATPase, C-terminal domain"/>
    <property type="match status" value="1"/>
</dbReference>
<dbReference type="SMART" id="SM00304">
    <property type="entry name" value="HAMP"/>
    <property type="match status" value="1"/>
</dbReference>
<evidence type="ECO:0000256" key="10">
    <source>
        <dbReference type="SAM" id="Phobius"/>
    </source>
</evidence>
<proteinExistence type="predicted"/>
<dbReference type="Proteomes" id="UP001251857">
    <property type="component" value="Unassembled WGS sequence"/>
</dbReference>
<dbReference type="InterPro" id="IPR004358">
    <property type="entry name" value="Sig_transdc_His_kin-like_C"/>
</dbReference>
<evidence type="ECO:0000259" key="11">
    <source>
        <dbReference type="PROSITE" id="PS50109"/>
    </source>
</evidence>
<dbReference type="EC" id="2.7.13.3" evidence="3"/>
<keyword evidence="8" id="KW-0067">ATP-binding</keyword>
<feature type="domain" description="Histidine kinase" evidence="11">
    <location>
        <begin position="283"/>
        <end position="490"/>
    </location>
</feature>
<dbReference type="SMART" id="SM00388">
    <property type="entry name" value="HisKA"/>
    <property type="match status" value="1"/>
</dbReference>
<keyword evidence="5" id="KW-0808">Transferase</keyword>
<name>A0ABU3BWR4_9GAMM</name>
<keyword evidence="10" id="KW-1133">Transmembrane helix</keyword>
<keyword evidence="6" id="KW-0547">Nucleotide-binding</keyword>
<keyword evidence="4" id="KW-0597">Phosphoprotein</keyword>
<comment type="catalytic activity">
    <reaction evidence="1">
        <text>ATP + protein L-histidine = ADP + protein N-phospho-L-histidine.</text>
        <dbReference type="EC" id="2.7.13.3"/>
    </reaction>
</comment>
<dbReference type="InterPro" id="IPR003660">
    <property type="entry name" value="HAMP_dom"/>
</dbReference>
<dbReference type="Pfam" id="PF00512">
    <property type="entry name" value="HisKA"/>
    <property type="match status" value="1"/>
</dbReference>
<dbReference type="InterPro" id="IPR036890">
    <property type="entry name" value="HATPase_C_sf"/>
</dbReference>
<dbReference type="Pfam" id="PF00672">
    <property type="entry name" value="HAMP"/>
    <property type="match status" value="1"/>
</dbReference>
<comment type="subcellular location">
    <subcellularLocation>
        <location evidence="2">Membrane</location>
    </subcellularLocation>
</comment>
<evidence type="ECO:0000256" key="1">
    <source>
        <dbReference type="ARBA" id="ARBA00000085"/>
    </source>
</evidence>
<evidence type="ECO:0000256" key="9">
    <source>
        <dbReference type="ARBA" id="ARBA00023012"/>
    </source>
</evidence>
<dbReference type="EMBL" id="JAVRIB010000002">
    <property type="protein sequence ID" value="MDT0633736.1"/>
    <property type="molecule type" value="Genomic_DNA"/>
</dbReference>
<dbReference type="InterPro" id="IPR036097">
    <property type="entry name" value="HisK_dim/P_sf"/>
</dbReference>
<dbReference type="Gene3D" id="1.10.287.130">
    <property type="match status" value="1"/>
</dbReference>
<dbReference type="PROSITE" id="PS50109">
    <property type="entry name" value="HIS_KIN"/>
    <property type="match status" value="1"/>
</dbReference>
<feature type="domain" description="HAMP" evidence="12">
    <location>
        <begin position="200"/>
        <end position="252"/>
    </location>
</feature>
<evidence type="ECO:0000259" key="12">
    <source>
        <dbReference type="PROSITE" id="PS50885"/>
    </source>
</evidence>
<dbReference type="PROSITE" id="PS50885">
    <property type="entry name" value="HAMP"/>
    <property type="match status" value="1"/>
</dbReference>
<dbReference type="SMART" id="SM00387">
    <property type="entry name" value="HATPase_c"/>
    <property type="match status" value="1"/>
</dbReference>
<evidence type="ECO:0000313" key="13">
    <source>
        <dbReference type="EMBL" id="MDT0633736.1"/>
    </source>
</evidence>
<evidence type="ECO:0000256" key="2">
    <source>
        <dbReference type="ARBA" id="ARBA00004370"/>
    </source>
</evidence>
<accession>A0ABU3BWR4</accession>
<dbReference type="CDD" id="cd00082">
    <property type="entry name" value="HisKA"/>
    <property type="match status" value="1"/>
</dbReference>
<protein>
    <recommendedName>
        <fullName evidence="3">histidine kinase</fullName>
        <ecNumber evidence="3">2.7.13.3</ecNumber>
    </recommendedName>
</protein>
<dbReference type="Pfam" id="PF02518">
    <property type="entry name" value="HATPase_c"/>
    <property type="match status" value="1"/>
</dbReference>
<dbReference type="InterPro" id="IPR003661">
    <property type="entry name" value="HisK_dim/P_dom"/>
</dbReference>
<feature type="transmembrane region" description="Helical" evidence="10">
    <location>
        <begin position="12"/>
        <end position="36"/>
    </location>
</feature>
<dbReference type="PANTHER" id="PTHR43065:SF10">
    <property type="entry name" value="PEROXIDE STRESS-ACTIVATED HISTIDINE KINASE MAK3"/>
    <property type="match status" value="1"/>
</dbReference>
<sequence>MFSLLRRPGLRAVFLAQVVLPVLGAVVLIFSGAMLAGERLIEQRMKEDVGLVARAIRMPVSYSLRVDEPVSLMTALESVFEIGRVYGAHVYDREGRQVAAAGMAGLDESERIDIEAVLDEHAGDNPRAGGGSYAWIDGMRTYAFYIPLLGPDDSRAGLLQVTRRFSDFTNYMRDLRWRAMAAFTVIVVLMVGLILVSHHRAIGRPLRRLVASMDRVKRGELGHRAQVSGPRELATLGTAYNDMLDGIERARVELVRRERAERALTERLRETEKMAAVGRLSTGIAHELGTPLSVVDGRARRIERGADDRHAGDLATIRGEVRRMTRIVGQLLDFGRGRQTEHRRVDIDRIARSAFGGVQDVADEHGVALDYVTEGDDFAAEGDPLRLEQAISNLLRNGVQAAARGMVRLTLDATPTTVSVRVADTGPGIPAEQAAHVFEPFFTTKKVGEGTGLGLSVARGVADEHGARITVSRDAALGGACFLLELPRASRRHDTEDNP</sequence>
<feature type="transmembrane region" description="Helical" evidence="10">
    <location>
        <begin position="179"/>
        <end position="198"/>
    </location>
</feature>
<dbReference type="Gene3D" id="6.10.340.10">
    <property type="match status" value="1"/>
</dbReference>
<organism evidence="13 14">
    <name type="scientific">Spectribacter hydrogenoxidans</name>
    <dbReference type="NCBI Taxonomy" id="3075608"/>
    <lineage>
        <taxon>Bacteria</taxon>
        <taxon>Pseudomonadati</taxon>
        <taxon>Pseudomonadota</taxon>
        <taxon>Gammaproteobacteria</taxon>
        <taxon>Salinisphaerales</taxon>
        <taxon>Salinisphaeraceae</taxon>
        <taxon>Spectribacter</taxon>
    </lineage>
</organism>
<dbReference type="PANTHER" id="PTHR43065">
    <property type="entry name" value="SENSOR HISTIDINE KINASE"/>
    <property type="match status" value="1"/>
</dbReference>
<evidence type="ECO:0000313" key="14">
    <source>
        <dbReference type="Proteomes" id="UP001251857"/>
    </source>
</evidence>
<keyword evidence="9" id="KW-0902">Two-component regulatory system</keyword>
<dbReference type="PRINTS" id="PR00344">
    <property type="entry name" value="BCTRLSENSOR"/>
</dbReference>
<evidence type="ECO:0000256" key="5">
    <source>
        <dbReference type="ARBA" id="ARBA00022679"/>
    </source>
</evidence>
<keyword evidence="7 13" id="KW-0418">Kinase</keyword>